<dbReference type="Pfam" id="PF08021">
    <property type="entry name" value="FAD_binding_9"/>
    <property type="match status" value="1"/>
</dbReference>
<accession>A0A7W7NTB0</accession>
<dbReference type="Gene3D" id="2.40.30.10">
    <property type="entry name" value="Translation factors"/>
    <property type="match status" value="1"/>
</dbReference>
<feature type="domain" description="FAD-binding FR-type" evidence="2">
    <location>
        <begin position="25"/>
        <end position="125"/>
    </location>
</feature>
<dbReference type="AlphaFoldDB" id="A0A7W7NTB0"/>
<keyword evidence="4" id="KW-1185">Reference proteome</keyword>
<dbReference type="RefSeq" id="WP_221416276.1">
    <property type="nucleotide sequence ID" value="NZ_JACHLN010000002.1"/>
</dbReference>
<organism evidence="3 4">
    <name type="scientific">Sphingomonas kyeonggiensis</name>
    <dbReference type="NCBI Taxonomy" id="1268553"/>
    <lineage>
        <taxon>Bacteria</taxon>
        <taxon>Pseudomonadati</taxon>
        <taxon>Pseudomonadota</taxon>
        <taxon>Alphaproteobacteria</taxon>
        <taxon>Sphingomonadales</taxon>
        <taxon>Sphingomonadaceae</taxon>
        <taxon>Sphingomonas</taxon>
    </lineage>
</organism>
<dbReference type="CDD" id="cd06193">
    <property type="entry name" value="siderophore_interacting"/>
    <property type="match status" value="1"/>
</dbReference>
<dbReference type="InterPro" id="IPR039374">
    <property type="entry name" value="SIP_fam"/>
</dbReference>
<dbReference type="PANTHER" id="PTHR30157">
    <property type="entry name" value="FERRIC REDUCTASE, NADPH-DEPENDENT"/>
    <property type="match status" value="1"/>
</dbReference>
<dbReference type="InterPro" id="IPR017927">
    <property type="entry name" value="FAD-bd_FR_type"/>
</dbReference>
<protein>
    <submittedName>
        <fullName evidence="3">NADPH-dependent ferric siderophore reductase</fullName>
    </submittedName>
</protein>
<dbReference type="InterPro" id="IPR007037">
    <property type="entry name" value="SIP_rossman_dom"/>
</dbReference>
<dbReference type="EMBL" id="JACHLN010000002">
    <property type="protein sequence ID" value="MBB4839686.1"/>
    <property type="molecule type" value="Genomic_DNA"/>
</dbReference>
<dbReference type="Proteomes" id="UP000575241">
    <property type="component" value="Unassembled WGS sequence"/>
</dbReference>
<comment type="caution">
    <text evidence="3">The sequence shown here is derived from an EMBL/GenBank/DDBJ whole genome shotgun (WGS) entry which is preliminary data.</text>
</comment>
<reference evidence="3 4" key="1">
    <citation type="submission" date="2020-08" db="EMBL/GenBank/DDBJ databases">
        <title>Functional genomics of gut bacteria from endangered species of beetles.</title>
        <authorList>
            <person name="Carlos-Shanley C."/>
        </authorList>
    </citation>
    <scope>NUCLEOTIDE SEQUENCE [LARGE SCALE GENOMIC DNA]</scope>
    <source>
        <strain evidence="3 4">S00224</strain>
    </source>
</reference>
<dbReference type="InterPro" id="IPR017938">
    <property type="entry name" value="Riboflavin_synthase-like_b-brl"/>
</dbReference>
<sequence length="248" mass="26270">MLPMESPERPGTKAPGRISQALIRLLMKRATITASERLGEGFALITLEGPALKGVAWTAGQKIQIAMGSAFTARTYTPIEWNAETGRVCILGYMHGEGPGSAWVRDAAPGDSCDIFGPRASLDTGRLTGPLALFGDETSIGLGYALAWQDPARPVASYFEVGDVEASCRVAEQLGLERISLFARSPDDEHLADMEARLEALAASGASFALTGKAGTIQRLRQALKRLGVPAARIATKAYWAPGKAGLD</sequence>
<dbReference type="Gene3D" id="3.40.50.80">
    <property type="entry name" value="Nucleotide-binding domain of ferredoxin-NADP reductase (FNR) module"/>
    <property type="match status" value="1"/>
</dbReference>
<evidence type="ECO:0000313" key="4">
    <source>
        <dbReference type="Proteomes" id="UP000575241"/>
    </source>
</evidence>
<dbReference type="SUPFAM" id="SSF63380">
    <property type="entry name" value="Riboflavin synthase domain-like"/>
    <property type="match status" value="1"/>
</dbReference>
<dbReference type="InterPro" id="IPR039261">
    <property type="entry name" value="FNR_nucleotide-bd"/>
</dbReference>
<evidence type="ECO:0000259" key="2">
    <source>
        <dbReference type="PROSITE" id="PS51384"/>
    </source>
</evidence>
<evidence type="ECO:0000256" key="1">
    <source>
        <dbReference type="ARBA" id="ARBA00035644"/>
    </source>
</evidence>
<dbReference type="PROSITE" id="PS51384">
    <property type="entry name" value="FAD_FR"/>
    <property type="match status" value="1"/>
</dbReference>
<comment type="similarity">
    <text evidence="1">Belongs to the SIP oxidoreductase family.</text>
</comment>
<dbReference type="PANTHER" id="PTHR30157:SF0">
    <property type="entry name" value="NADPH-DEPENDENT FERRIC-CHELATE REDUCTASE"/>
    <property type="match status" value="1"/>
</dbReference>
<proteinExistence type="inferred from homology"/>
<name>A0A7W7NTB0_9SPHN</name>
<gene>
    <name evidence="3" type="ORF">HNP52_002755</name>
</gene>
<dbReference type="GO" id="GO:0016491">
    <property type="term" value="F:oxidoreductase activity"/>
    <property type="evidence" value="ECO:0007669"/>
    <property type="project" value="InterPro"/>
</dbReference>
<dbReference type="InterPro" id="IPR013113">
    <property type="entry name" value="SIP_FAD-bd"/>
</dbReference>
<evidence type="ECO:0000313" key="3">
    <source>
        <dbReference type="EMBL" id="MBB4839686.1"/>
    </source>
</evidence>
<dbReference type="Pfam" id="PF04954">
    <property type="entry name" value="SIP"/>
    <property type="match status" value="1"/>
</dbReference>